<dbReference type="InterPro" id="IPR009057">
    <property type="entry name" value="Homeodomain-like_sf"/>
</dbReference>
<feature type="domain" description="HTH tetR-type" evidence="3">
    <location>
        <begin position="12"/>
        <end position="72"/>
    </location>
</feature>
<dbReference type="EMBL" id="JBHSSI010000084">
    <property type="protein sequence ID" value="MFC6261859.1"/>
    <property type="molecule type" value="Genomic_DNA"/>
</dbReference>
<keyword evidence="1 2" id="KW-0238">DNA-binding</keyword>
<sequence>MAATKHAQALKQDSQDYLATALLQLLATNDLADLTVTQVVKRAGVSRMAFYRNFTTLADVLTAHFEPILTTRFDDVLAHIPQEQKLVNLTTFFTELTPTLRLAVERGFEPVIQQIFDTNMVRFYAATMTWNGATESQQKYWTQFMTAGIYRIWREWLLTGQQESLTTIHDLIATFQTATMAALQAESRESEY</sequence>
<name>A0ABW1TLB1_9LACO</name>
<evidence type="ECO:0000256" key="1">
    <source>
        <dbReference type="ARBA" id="ARBA00023125"/>
    </source>
</evidence>
<dbReference type="PROSITE" id="PS50977">
    <property type="entry name" value="HTH_TETR_2"/>
    <property type="match status" value="1"/>
</dbReference>
<proteinExistence type="predicted"/>
<evidence type="ECO:0000256" key="2">
    <source>
        <dbReference type="PROSITE-ProRule" id="PRU00335"/>
    </source>
</evidence>
<dbReference type="RefSeq" id="WP_125688679.1">
    <property type="nucleotide sequence ID" value="NZ_JBHSSI010000084.1"/>
</dbReference>
<dbReference type="Pfam" id="PF00440">
    <property type="entry name" value="TetR_N"/>
    <property type="match status" value="1"/>
</dbReference>
<dbReference type="InterPro" id="IPR001647">
    <property type="entry name" value="HTH_TetR"/>
</dbReference>
<reference evidence="5" key="1">
    <citation type="journal article" date="2019" name="Int. J. Syst. Evol. Microbiol.">
        <title>The Global Catalogue of Microorganisms (GCM) 10K type strain sequencing project: providing services to taxonomists for standard genome sequencing and annotation.</title>
        <authorList>
            <consortium name="The Broad Institute Genomics Platform"/>
            <consortium name="The Broad Institute Genome Sequencing Center for Infectious Disease"/>
            <person name="Wu L."/>
            <person name="Ma J."/>
        </authorList>
    </citation>
    <scope>NUCLEOTIDE SEQUENCE [LARGE SCALE GENOMIC DNA]</scope>
    <source>
        <strain evidence="5">CCM 8908</strain>
    </source>
</reference>
<dbReference type="SUPFAM" id="SSF46689">
    <property type="entry name" value="Homeodomain-like"/>
    <property type="match status" value="1"/>
</dbReference>
<evidence type="ECO:0000313" key="4">
    <source>
        <dbReference type="EMBL" id="MFC6261859.1"/>
    </source>
</evidence>
<protein>
    <submittedName>
        <fullName evidence="4">TetR/AcrR family transcriptional regulator</fullName>
    </submittedName>
</protein>
<evidence type="ECO:0000259" key="3">
    <source>
        <dbReference type="PROSITE" id="PS50977"/>
    </source>
</evidence>
<dbReference type="Proteomes" id="UP001596283">
    <property type="component" value="Unassembled WGS sequence"/>
</dbReference>
<keyword evidence="5" id="KW-1185">Reference proteome</keyword>
<accession>A0ABW1TLB1</accession>
<comment type="caution">
    <text evidence="4">The sequence shown here is derived from an EMBL/GenBank/DDBJ whole genome shotgun (WGS) entry which is preliminary data.</text>
</comment>
<evidence type="ECO:0000313" key="5">
    <source>
        <dbReference type="Proteomes" id="UP001596283"/>
    </source>
</evidence>
<gene>
    <name evidence="4" type="ORF">ACFP1C_13070</name>
</gene>
<dbReference type="Gene3D" id="1.10.357.10">
    <property type="entry name" value="Tetracycline Repressor, domain 2"/>
    <property type="match status" value="1"/>
</dbReference>
<organism evidence="4 5">
    <name type="scientific">Levilactobacillus fujinensis</name>
    <dbReference type="NCBI Taxonomy" id="2486024"/>
    <lineage>
        <taxon>Bacteria</taxon>
        <taxon>Bacillati</taxon>
        <taxon>Bacillota</taxon>
        <taxon>Bacilli</taxon>
        <taxon>Lactobacillales</taxon>
        <taxon>Lactobacillaceae</taxon>
        <taxon>Levilactobacillus</taxon>
    </lineage>
</organism>
<feature type="DNA-binding region" description="H-T-H motif" evidence="2">
    <location>
        <begin position="35"/>
        <end position="54"/>
    </location>
</feature>